<dbReference type="Gene3D" id="1.10.10.60">
    <property type="entry name" value="Homeodomain-like"/>
    <property type="match status" value="1"/>
</dbReference>
<dbReference type="PANTHER" id="PTHR30055:SF234">
    <property type="entry name" value="HTH-TYPE TRANSCRIPTIONAL REGULATOR BETI"/>
    <property type="match status" value="1"/>
</dbReference>
<dbReference type="InterPro" id="IPR050109">
    <property type="entry name" value="HTH-type_TetR-like_transc_reg"/>
</dbReference>
<evidence type="ECO:0000256" key="4">
    <source>
        <dbReference type="PROSITE-ProRule" id="PRU00335"/>
    </source>
</evidence>
<evidence type="ECO:0000259" key="5">
    <source>
        <dbReference type="PROSITE" id="PS50977"/>
    </source>
</evidence>
<dbReference type="PROSITE" id="PS50977">
    <property type="entry name" value="HTH_TETR_2"/>
    <property type="match status" value="1"/>
</dbReference>
<evidence type="ECO:0000256" key="2">
    <source>
        <dbReference type="ARBA" id="ARBA00023125"/>
    </source>
</evidence>
<evidence type="ECO:0000313" key="6">
    <source>
        <dbReference type="EMBL" id="MBU3065434.1"/>
    </source>
</evidence>
<dbReference type="SUPFAM" id="SSF46689">
    <property type="entry name" value="Homeodomain-like"/>
    <property type="match status" value="1"/>
</dbReference>
<keyword evidence="7" id="KW-1185">Reference proteome</keyword>
<feature type="domain" description="HTH tetR-type" evidence="5">
    <location>
        <begin position="6"/>
        <end position="67"/>
    </location>
</feature>
<dbReference type="InterPro" id="IPR001647">
    <property type="entry name" value="HTH_TetR"/>
</dbReference>
<dbReference type="Gene3D" id="1.10.357.10">
    <property type="entry name" value="Tetracycline Repressor, domain 2"/>
    <property type="match status" value="1"/>
</dbReference>
<keyword evidence="3" id="KW-0804">Transcription</keyword>
<dbReference type="RefSeq" id="WP_215921578.1">
    <property type="nucleotide sequence ID" value="NZ_JAHKNI010000010.1"/>
</dbReference>
<organism evidence="6 7">
    <name type="scientific">Nocardia albiluteola</name>
    <dbReference type="NCBI Taxonomy" id="2842303"/>
    <lineage>
        <taxon>Bacteria</taxon>
        <taxon>Bacillati</taxon>
        <taxon>Actinomycetota</taxon>
        <taxon>Actinomycetes</taxon>
        <taxon>Mycobacteriales</taxon>
        <taxon>Nocardiaceae</taxon>
        <taxon>Nocardia</taxon>
    </lineage>
</organism>
<reference evidence="6 7" key="1">
    <citation type="submission" date="2021-06" db="EMBL/GenBank/DDBJ databases">
        <title>Actinomycetes sequencing.</title>
        <authorList>
            <person name="Shan Q."/>
        </authorList>
    </citation>
    <scope>NUCLEOTIDE SEQUENCE [LARGE SCALE GENOMIC DNA]</scope>
    <source>
        <strain evidence="6 7">NEAU-G5</strain>
    </source>
</reference>
<protein>
    <submittedName>
        <fullName evidence="6">TetR/AcrR family transcriptional regulator</fullName>
    </submittedName>
</protein>
<sequence length="200" mass="21811">MSVTSEARRAQIVAAAIDTLSEFGYAGTSFAKIAARAGISSTRLISYHFEGKNDLMTAVVDHIVLNAEQYMNTRLAAAGPGRWPRLSAYITANLNYHRDRPEQLRALIEISNNVRAADGDPQRIPHHQEATLARLEAELREGQSSGEFTDFDPHVLAVTLRSAIDAAGIRYATGALTDPDAYAAELVELFRRATVATTRA</sequence>
<dbReference type="EMBL" id="JAHKNI010000010">
    <property type="protein sequence ID" value="MBU3065434.1"/>
    <property type="molecule type" value="Genomic_DNA"/>
</dbReference>
<dbReference type="SUPFAM" id="SSF48498">
    <property type="entry name" value="Tetracyclin repressor-like, C-terminal domain"/>
    <property type="match status" value="1"/>
</dbReference>
<comment type="caution">
    <text evidence="4">Lacks conserved residue(s) required for the propagation of feature annotation.</text>
</comment>
<dbReference type="Proteomes" id="UP000733379">
    <property type="component" value="Unassembled WGS sequence"/>
</dbReference>
<keyword evidence="2 4" id="KW-0238">DNA-binding</keyword>
<evidence type="ECO:0000256" key="3">
    <source>
        <dbReference type="ARBA" id="ARBA00023163"/>
    </source>
</evidence>
<evidence type="ECO:0000256" key="1">
    <source>
        <dbReference type="ARBA" id="ARBA00023015"/>
    </source>
</evidence>
<name>A0ABS6B550_9NOCA</name>
<dbReference type="PANTHER" id="PTHR30055">
    <property type="entry name" value="HTH-TYPE TRANSCRIPTIONAL REGULATOR RUTR"/>
    <property type="match status" value="1"/>
</dbReference>
<accession>A0ABS6B550</accession>
<proteinExistence type="predicted"/>
<comment type="caution">
    <text evidence="6">The sequence shown here is derived from an EMBL/GenBank/DDBJ whole genome shotgun (WGS) entry which is preliminary data.</text>
</comment>
<keyword evidence="1" id="KW-0805">Transcription regulation</keyword>
<dbReference type="InterPro" id="IPR036271">
    <property type="entry name" value="Tet_transcr_reg_TetR-rel_C_sf"/>
</dbReference>
<evidence type="ECO:0000313" key="7">
    <source>
        <dbReference type="Proteomes" id="UP000733379"/>
    </source>
</evidence>
<dbReference type="Pfam" id="PF00440">
    <property type="entry name" value="TetR_N"/>
    <property type="match status" value="1"/>
</dbReference>
<gene>
    <name evidence="6" type="ORF">KO481_28385</name>
</gene>
<dbReference type="InterPro" id="IPR009057">
    <property type="entry name" value="Homeodomain-like_sf"/>
</dbReference>